<organism evidence="2 3">
    <name type="scientific">Methylophilus luteus</name>
    <dbReference type="NCBI Taxonomy" id="640108"/>
    <lineage>
        <taxon>Bacteria</taxon>
        <taxon>Pseudomonadati</taxon>
        <taxon>Pseudomonadota</taxon>
        <taxon>Betaproteobacteria</taxon>
        <taxon>Nitrosomonadales</taxon>
        <taxon>Methylophilaceae</taxon>
        <taxon>Methylophilus</taxon>
    </lineage>
</organism>
<comment type="caution">
    <text evidence="2">The sequence shown here is derived from an EMBL/GenBank/DDBJ whole genome shotgun (WGS) entry which is preliminary data.</text>
</comment>
<dbReference type="Proteomes" id="UP001597128">
    <property type="component" value="Unassembled WGS sequence"/>
</dbReference>
<evidence type="ECO:0000259" key="1">
    <source>
        <dbReference type="Pfam" id="PF21837"/>
    </source>
</evidence>
<dbReference type="InterPro" id="IPR054191">
    <property type="entry name" value="DUF6896"/>
</dbReference>
<dbReference type="EMBL" id="JBHTKB010000001">
    <property type="protein sequence ID" value="MFD0913392.1"/>
    <property type="molecule type" value="Genomic_DNA"/>
</dbReference>
<gene>
    <name evidence="2" type="ORF">ACFQ1Z_07530</name>
</gene>
<sequence length="128" mass="14951">MNKSHIELVLHAIPLWHAQMAWAKELLVRTFNLERAEDILNKENRGIRQVPNTSWFIRTHGIGVDIFKTPKVGGIDFDFDKPHPDAWRLAIFIERQVNDGQLKYELYRELIDDEELMKKVVSEALNAS</sequence>
<dbReference type="Pfam" id="PF21837">
    <property type="entry name" value="DUF6896"/>
    <property type="match status" value="1"/>
</dbReference>
<reference evidence="3" key="1">
    <citation type="journal article" date="2019" name="Int. J. Syst. Evol. Microbiol.">
        <title>The Global Catalogue of Microorganisms (GCM) 10K type strain sequencing project: providing services to taxonomists for standard genome sequencing and annotation.</title>
        <authorList>
            <consortium name="The Broad Institute Genomics Platform"/>
            <consortium name="The Broad Institute Genome Sequencing Center for Infectious Disease"/>
            <person name="Wu L."/>
            <person name="Ma J."/>
        </authorList>
    </citation>
    <scope>NUCLEOTIDE SEQUENCE [LARGE SCALE GENOMIC DNA]</scope>
    <source>
        <strain evidence="3">CCUG 58412</strain>
    </source>
</reference>
<accession>A0ABW3FAB5</accession>
<proteinExistence type="predicted"/>
<evidence type="ECO:0000313" key="2">
    <source>
        <dbReference type="EMBL" id="MFD0913392.1"/>
    </source>
</evidence>
<evidence type="ECO:0000313" key="3">
    <source>
        <dbReference type="Proteomes" id="UP001597128"/>
    </source>
</evidence>
<name>A0ABW3FAB5_9PROT</name>
<keyword evidence="3" id="KW-1185">Reference proteome</keyword>
<protein>
    <submittedName>
        <fullName evidence="2">DUF6896 domain-containing protein</fullName>
    </submittedName>
</protein>
<dbReference type="RefSeq" id="WP_379056740.1">
    <property type="nucleotide sequence ID" value="NZ_JBHTKB010000001.1"/>
</dbReference>
<feature type="domain" description="DUF6896" evidence="1">
    <location>
        <begin position="12"/>
        <end position="119"/>
    </location>
</feature>